<dbReference type="PANTHER" id="PTHR13408">
    <property type="entry name" value="DNA-DIRECTED RNA POLYMERASE III"/>
    <property type="match status" value="1"/>
</dbReference>
<feature type="compositionally biased region" description="Basic and acidic residues" evidence="5">
    <location>
        <begin position="214"/>
        <end position="225"/>
    </location>
</feature>
<feature type="compositionally biased region" description="Basic and acidic residues" evidence="5">
    <location>
        <begin position="154"/>
        <end position="165"/>
    </location>
</feature>
<dbReference type="GO" id="GO:0005666">
    <property type="term" value="C:RNA polymerase III complex"/>
    <property type="evidence" value="ECO:0007669"/>
    <property type="project" value="InterPro"/>
</dbReference>
<evidence type="ECO:0000256" key="5">
    <source>
        <dbReference type="SAM" id="MobiDB-lite"/>
    </source>
</evidence>
<keyword evidence="7" id="KW-1185">Reference proteome</keyword>
<accession>A0A6A6Y3V5</accession>
<proteinExistence type="predicted"/>
<gene>
    <name evidence="6 8" type="ORF">BDZ99DRAFT_468532</name>
</gene>
<dbReference type="RefSeq" id="XP_033570167.1">
    <property type="nucleotide sequence ID" value="XM_033721274.1"/>
</dbReference>
<dbReference type="PANTHER" id="PTHR13408:SF0">
    <property type="entry name" value="DNA-DIRECTED RNA POLYMERASE III SUBUNIT RPC4"/>
    <property type="match status" value="1"/>
</dbReference>
<reference evidence="8" key="3">
    <citation type="submission" date="2025-04" db="UniProtKB">
        <authorList>
            <consortium name="RefSeq"/>
        </authorList>
    </citation>
    <scope>IDENTIFICATION</scope>
    <source>
        <strain evidence="8">CBS 304.34</strain>
    </source>
</reference>
<keyword evidence="3" id="KW-0804">Transcription</keyword>
<feature type="compositionally biased region" description="Basic residues" evidence="5">
    <location>
        <begin position="226"/>
        <end position="238"/>
    </location>
</feature>
<reference evidence="8" key="2">
    <citation type="submission" date="2020-04" db="EMBL/GenBank/DDBJ databases">
        <authorList>
            <consortium name="NCBI Genome Project"/>
        </authorList>
    </citation>
    <scope>NUCLEOTIDE SEQUENCE</scope>
    <source>
        <strain evidence="8">CBS 304.34</strain>
    </source>
</reference>
<evidence type="ECO:0000256" key="4">
    <source>
        <dbReference type="ARBA" id="ARBA00023242"/>
    </source>
</evidence>
<protein>
    <recommendedName>
        <fullName evidence="9">DNA-directed RNA polymerase III RPC4</fullName>
    </recommendedName>
</protein>
<feature type="compositionally biased region" description="Low complexity" evidence="5">
    <location>
        <begin position="8"/>
        <end position="19"/>
    </location>
</feature>
<evidence type="ECO:0000256" key="2">
    <source>
        <dbReference type="ARBA" id="ARBA00022478"/>
    </source>
</evidence>
<feature type="region of interest" description="Disordered" evidence="5">
    <location>
        <begin position="1"/>
        <end position="99"/>
    </location>
</feature>
<evidence type="ECO:0000256" key="1">
    <source>
        <dbReference type="ARBA" id="ARBA00004123"/>
    </source>
</evidence>
<dbReference type="OrthoDB" id="5836119at2759"/>
<evidence type="ECO:0008006" key="9">
    <source>
        <dbReference type="Google" id="ProtNLM"/>
    </source>
</evidence>
<feature type="region of interest" description="Disordered" evidence="5">
    <location>
        <begin position="120"/>
        <end position="286"/>
    </location>
</feature>
<keyword evidence="4" id="KW-0539">Nucleus</keyword>
<comment type="subcellular location">
    <subcellularLocation>
        <location evidence="1">Nucleus</location>
    </subcellularLocation>
</comment>
<keyword evidence="2" id="KW-0240">DNA-directed RNA polymerase</keyword>
<evidence type="ECO:0000313" key="8">
    <source>
        <dbReference type="RefSeq" id="XP_033570167.1"/>
    </source>
</evidence>
<dbReference type="Pfam" id="PF05132">
    <property type="entry name" value="RNA_pol_Rpc4"/>
    <property type="match status" value="1"/>
</dbReference>
<organism evidence="6">
    <name type="scientific">Mytilinidion resinicola</name>
    <dbReference type="NCBI Taxonomy" id="574789"/>
    <lineage>
        <taxon>Eukaryota</taxon>
        <taxon>Fungi</taxon>
        <taxon>Dikarya</taxon>
        <taxon>Ascomycota</taxon>
        <taxon>Pezizomycotina</taxon>
        <taxon>Dothideomycetes</taxon>
        <taxon>Pleosporomycetidae</taxon>
        <taxon>Mytilinidiales</taxon>
        <taxon>Mytilinidiaceae</taxon>
        <taxon>Mytilinidion</taxon>
    </lineage>
</organism>
<evidence type="ECO:0000256" key="3">
    <source>
        <dbReference type="ARBA" id="ARBA00023163"/>
    </source>
</evidence>
<dbReference type="GO" id="GO:0003677">
    <property type="term" value="F:DNA binding"/>
    <property type="evidence" value="ECO:0007669"/>
    <property type="project" value="InterPro"/>
</dbReference>
<evidence type="ECO:0000313" key="7">
    <source>
        <dbReference type="Proteomes" id="UP000504636"/>
    </source>
</evidence>
<dbReference type="GeneID" id="54462167"/>
<reference evidence="6 8" key="1">
    <citation type="journal article" date="2020" name="Stud. Mycol.">
        <title>101 Dothideomycetes genomes: a test case for predicting lifestyles and emergence of pathogens.</title>
        <authorList>
            <person name="Haridas S."/>
            <person name="Albert R."/>
            <person name="Binder M."/>
            <person name="Bloem J."/>
            <person name="Labutti K."/>
            <person name="Salamov A."/>
            <person name="Andreopoulos B."/>
            <person name="Baker S."/>
            <person name="Barry K."/>
            <person name="Bills G."/>
            <person name="Bluhm B."/>
            <person name="Cannon C."/>
            <person name="Castanera R."/>
            <person name="Culley D."/>
            <person name="Daum C."/>
            <person name="Ezra D."/>
            <person name="Gonzalez J."/>
            <person name="Henrissat B."/>
            <person name="Kuo A."/>
            <person name="Liang C."/>
            <person name="Lipzen A."/>
            <person name="Lutzoni F."/>
            <person name="Magnuson J."/>
            <person name="Mondo S."/>
            <person name="Nolan M."/>
            <person name="Ohm R."/>
            <person name="Pangilinan J."/>
            <person name="Park H.-J."/>
            <person name="Ramirez L."/>
            <person name="Alfaro M."/>
            <person name="Sun H."/>
            <person name="Tritt A."/>
            <person name="Yoshinaga Y."/>
            <person name="Zwiers L.-H."/>
            <person name="Turgeon B."/>
            <person name="Goodwin S."/>
            <person name="Spatafora J."/>
            <person name="Crous P."/>
            <person name="Grigoriev I."/>
        </authorList>
    </citation>
    <scope>NUCLEOTIDE SEQUENCE</scope>
    <source>
        <strain evidence="6 8">CBS 304.34</strain>
    </source>
</reference>
<name>A0A6A6Y3V5_9PEZI</name>
<dbReference type="GO" id="GO:0042797">
    <property type="term" value="P:tRNA transcription by RNA polymerase III"/>
    <property type="evidence" value="ECO:0007669"/>
    <property type="project" value="TreeGrafter"/>
</dbReference>
<dbReference type="Proteomes" id="UP000504636">
    <property type="component" value="Unplaced"/>
</dbReference>
<dbReference type="EMBL" id="MU003719">
    <property type="protein sequence ID" value="KAF2803203.1"/>
    <property type="molecule type" value="Genomic_DNA"/>
</dbReference>
<evidence type="ECO:0000313" key="6">
    <source>
        <dbReference type="EMBL" id="KAF2803203.1"/>
    </source>
</evidence>
<sequence>MAKRTQTSGAFSGASGSRAYIKNEMKAEDDEDAEMNRALGFTSRIKKEKTTQDGGYVSSDDDDGEFGPRLDIDAIDISSGDEAGDLEGKPRESSVPHALMPIRIPRREHQDRVIGINTEASNATSAKVAKQAAEKGASTTDETTESATRKGKAKAKDVEITEVRKPYKGMWQDSDDKDEEVRIKAEPIDDDEQPITAPEAEAAPEGADEEAAEKEEPQSPQLDKKSHLKGKGRARRRSGVQDSKPSLQTEEEKQEWQRSQAELEDILVELGQAQSAPRSKDQDADVEMKDVEQTKDMKEDRVYLFQFPPIIPALVPPAVKKEAQEEPAPIIAETNSTPIKIEEDAPPKPASSTLTSGRVGKLRVHQSGKVTLNWGGMSLEIKKGMSTHFLQDTVVTRITPQNERVGPGDEGDALGFGQARGKFVVTPDWSAML</sequence>
<dbReference type="AlphaFoldDB" id="A0A6A6Y3V5"/>
<dbReference type="InterPro" id="IPR007811">
    <property type="entry name" value="RPC4"/>
</dbReference>